<evidence type="ECO:0000259" key="2">
    <source>
        <dbReference type="SMART" id="SM00903"/>
    </source>
</evidence>
<dbReference type="AlphaFoldDB" id="A0A6J6HWB8"/>
<name>A0A6J6HWB8_9ZZZZ</name>
<evidence type="ECO:0000256" key="1">
    <source>
        <dbReference type="ARBA" id="ARBA00023002"/>
    </source>
</evidence>
<organism evidence="3">
    <name type="scientific">freshwater metagenome</name>
    <dbReference type="NCBI Taxonomy" id="449393"/>
    <lineage>
        <taxon>unclassified sequences</taxon>
        <taxon>metagenomes</taxon>
        <taxon>ecological metagenomes</taxon>
    </lineage>
</organism>
<dbReference type="EMBL" id="CAEZUO010000112">
    <property type="protein sequence ID" value="CAB4617490.1"/>
    <property type="molecule type" value="Genomic_DNA"/>
</dbReference>
<gene>
    <name evidence="3" type="ORF">UFOPK1827_01714</name>
    <name evidence="4" type="ORF">UFOPK3708_00949</name>
</gene>
<sequence length="229" mass="25371">MEGRGPIVPGPSPFFVDAPLAGLHSNGLRVDRCSRPKRWHTEPVIDPTIKRCLGQMIKGVQVVAASHDGVTRAYTSHWVTQVSFEEPVVMASLSKKHDTWPILQESGAFTVSILAADQIAEGQYFSYPGHKMRYSAPEFLEEIDSHPVVPNCIAWFTCDVFDHISLIDHELVFGRITASGEGRLKAPPLLYSSRHGWRITGDKAREPGVSIRDQLLARIVDDTTPESST</sequence>
<dbReference type="PANTHER" id="PTHR30466:SF1">
    <property type="entry name" value="FMN REDUCTASE (NADH) RUTF"/>
    <property type="match status" value="1"/>
</dbReference>
<dbReference type="SMART" id="SM00903">
    <property type="entry name" value="Flavin_Reduct"/>
    <property type="match status" value="1"/>
</dbReference>
<dbReference type="InterPro" id="IPR012349">
    <property type="entry name" value="Split_barrel_FMN-bd"/>
</dbReference>
<proteinExistence type="predicted"/>
<dbReference type="GO" id="GO:0010181">
    <property type="term" value="F:FMN binding"/>
    <property type="evidence" value="ECO:0007669"/>
    <property type="project" value="InterPro"/>
</dbReference>
<keyword evidence="1" id="KW-0560">Oxidoreductase</keyword>
<dbReference type="Gene3D" id="2.30.110.10">
    <property type="entry name" value="Electron Transport, Fmn-binding Protein, Chain A"/>
    <property type="match status" value="1"/>
</dbReference>
<evidence type="ECO:0000313" key="4">
    <source>
        <dbReference type="EMBL" id="CAB4932922.1"/>
    </source>
</evidence>
<dbReference type="GO" id="GO:0042602">
    <property type="term" value="F:riboflavin reductase (NADPH) activity"/>
    <property type="evidence" value="ECO:0007669"/>
    <property type="project" value="TreeGrafter"/>
</dbReference>
<dbReference type="InterPro" id="IPR050268">
    <property type="entry name" value="NADH-dep_flavin_reductase"/>
</dbReference>
<dbReference type="EMBL" id="CAFBNA010000050">
    <property type="protein sequence ID" value="CAB4932922.1"/>
    <property type="molecule type" value="Genomic_DNA"/>
</dbReference>
<dbReference type="InterPro" id="IPR002563">
    <property type="entry name" value="Flavin_Rdtase-like_dom"/>
</dbReference>
<dbReference type="SUPFAM" id="SSF50475">
    <property type="entry name" value="FMN-binding split barrel"/>
    <property type="match status" value="1"/>
</dbReference>
<accession>A0A6J6HWB8</accession>
<dbReference type="Pfam" id="PF01613">
    <property type="entry name" value="Flavin_Reduct"/>
    <property type="match status" value="1"/>
</dbReference>
<protein>
    <submittedName>
        <fullName evidence="3">Unannotated protein</fullName>
    </submittedName>
</protein>
<reference evidence="3" key="1">
    <citation type="submission" date="2020-05" db="EMBL/GenBank/DDBJ databases">
        <authorList>
            <person name="Chiriac C."/>
            <person name="Salcher M."/>
            <person name="Ghai R."/>
            <person name="Kavagutti S V."/>
        </authorList>
    </citation>
    <scope>NUCLEOTIDE SEQUENCE</scope>
</reference>
<evidence type="ECO:0000313" key="3">
    <source>
        <dbReference type="EMBL" id="CAB4617490.1"/>
    </source>
</evidence>
<feature type="domain" description="Flavin reductase like" evidence="2">
    <location>
        <begin position="53"/>
        <end position="198"/>
    </location>
</feature>
<dbReference type="PANTHER" id="PTHR30466">
    <property type="entry name" value="FLAVIN REDUCTASE"/>
    <property type="match status" value="1"/>
</dbReference>